<sequence>MLINKIVLILKFQVMDTKFTVCLELTYEYARKTYVACVDYCSSDGNISLLSIIGEPQFVMTVEEVRKQSGFPFRCFLVGVRDLGLKK</sequence>
<evidence type="ECO:0000313" key="1">
    <source>
        <dbReference type="EMBL" id="DAE25570.1"/>
    </source>
</evidence>
<name>A0A8S5R351_9VIRU</name>
<proteinExistence type="predicted"/>
<organism evidence="1">
    <name type="scientific">Microviridae sp. ctSIq6</name>
    <dbReference type="NCBI Taxonomy" id="2824998"/>
    <lineage>
        <taxon>Viruses</taxon>
        <taxon>Monodnaviria</taxon>
        <taxon>Sangervirae</taxon>
        <taxon>Phixviricota</taxon>
        <taxon>Malgrandaviricetes</taxon>
        <taxon>Petitvirales</taxon>
        <taxon>Microviridae</taxon>
    </lineage>
</organism>
<dbReference type="EMBL" id="BK057814">
    <property type="protein sequence ID" value="DAE25570.1"/>
    <property type="molecule type" value="Genomic_DNA"/>
</dbReference>
<accession>A0A8S5R351</accession>
<reference evidence="1" key="1">
    <citation type="journal article" date="2021" name="Proc. Natl. Acad. Sci. U.S.A.">
        <title>A Catalog of Tens of Thousands of Viruses from Human Metagenomes Reveals Hidden Associations with Chronic Diseases.</title>
        <authorList>
            <person name="Tisza M.J."/>
            <person name="Buck C.B."/>
        </authorList>
    </citation>
    <scope>NUCLEOTIDE SEQUENCE</scope>
    <source>
        <strain evidence="1">CtSIq6</strain>
    </source>
</reference>
<protein>
    <submittedName>
        <fullName evidence="1">Uncharacterized protein</fullName>
    </submittedName>
</protein>